<proteinExistence type="predicted"/>
<comment type="caution">
    <text evidence="1">The sequence shown here is derived from an EMBL/GenBank/DDBJ whole genome shotgun (WGS) entry which is preliminary data.</text>
</comment>
<evidence type="ECO:0000313" key="2">
    <source>
        <dbReference type="Proteomes" id="UP001352852"/>
    </source>
</evidence>
<dbReference type="Proteomes" id="UP001352852">
    <property type="component" value="Unassembled WGS sequence"/>
</dbReference>
<accession>A0ABU7EQ12</accession>
<dbReference type="EMBL" id="JAHUTJ010065639">
    <property type="protein sequence ID" value="MED6289317.1"/>
    <property type="molecule type" value="Genomic_DNA"/>
</dbReference>
<protein>
    <submittedName>
        <fullName evidence="1">Uncharacterized protein</fullName>
    </submittedName>
</protein>
<sequence>MRQVHFVRANTISIFPTVSALLSLCDEHLESFAASLSFSQRPPNRTSDMFSYKGCSCFILIAKLTPEQCFEKEGENFPSFTSALWFAAKRVSCSYTSGIVEMEGGYQGFSFLKE</sequence>
<organism evidence="1 2">
    <name type="scientific">Characodon lateralis</name>
    <dbReference type="NCBI Taxonomy" id="208331"/>
    <lineage>
        <taxon>Eukaryota</taxon>
        <taxon>Metazoa</taxon>
        <taxon>Chordata</taxon>
        <taxon>Craniata</taxon>
        <taxon>Vertebrata</taxon>
        <taxon>Euteleostomi</taxon>
        <taxon>Actinopterygii</taxon>
        <taxon>Neopterygii</taxon>
        <taxon>Teleostei</taxon>
        <taxon>Neoteleostei</taxon>
        <taxon>Acanthomorphata</taxon>
        <taxon>Ovalentaria</taxon>
        <taxon>Atherinomorphae</taxon>
        <taxon>Cyprinodontiformes</taxon>
        <taxon>Goodeidae</taxon>
        <taxon>Characodon</taxon>
    </lineage>
</organism>
<gene>
    <name evidence="1" type="ORF">CHARACLAT_001622</name>
</gene>
<evidence type="ECO:0000313" key="1">
    <source>
        <dbReference type="EMBL" id="MED6289317.1"/>
    </source>
</evidence>
<keyword evidence="2" id="KW-1185">Reference proteome</keyword>
<reference evidence="1 2" key="1">
    <citation type="submission" date="2021-06" db="EMBL/GenBank/DDBJ databases">
        <authorList>
            <person name="Palmer J.M."/>
        </authorList>
    </citation>
    <scope>NUCLEOTIDE SEQUENCE [LARGE SCALE GENOMIC DNA]</scope>
    <source>
        <strain evidence="1 2">CL_MEX2019</strain>
        <tissue evidence="1">Muscle</tissue>
    </source>
</reference>
<name>A0ABU7EQ12_9TELE</name>